<proteinExistence type="predicted"/>
<name>A0A1Y1UY52_9FUNG</name>
<gene>
    <name evidence="2" type="ORF">BCR36DRAFT_361424</name>
</gene>
<accession>A0A1Y1UY52</accession>
<comment type="caution">
    <text evidence="2">The sequence shown here is derived from an EMBL/GenBank/DDBJ whole genome shotgun (WGS) entry which is preliminary data.</text>
</comment>
<protein>
    <submittedName>
        <fullName evidence="2">Uncharacterized protein</fullName>
    </submittedName>
</protein>
<feature type="transmembrane region" description="Helical" evidence="1">
    <location>
        <begin position="130"/>
        <end position="153"/>
    </location>
</feature>
<keyword evidence="3" id="KW-1185">Reference proteome</keyword>
<dbReference type="EMBL" id="MCFH01000054">
    <property type="protein sequence ID" value="ORX43310.1"/>
    <property type="molecule type" value="Genomic_DNA"/>
</dbReference>
<sequence length="195" mass="23121">MDILDEIFISHKCINLDMSWCEEIGDAVNHDIDFTEEFVKLNLDEMISEYLDRARAILNKSNVKYEKTEVDYYQPTITSENCSEYRHKFYDNPDYSFLYTSFDYIQGTIQLYESIVYNLIYDKTTSGIQYIILFFFVGIILFFFVMYYSYAIIKEIITSIKELINIVFIIPQSAIDASPVFKKLINNCELEEEKE</sequence>
<dbReference type="AlphaFoldDB" id="A0A1Y1UY52"/>
<evidence type="ECO:0000313" key="2">
    <source>
        <dbReference type="EMBL" id="ORX43310.1"/>
    </source>
</evidence>
<keyword evidence="1" id="KW-0472">Membrane</keyword>
<evidence type="ECO:0000313" key="3">
    <source>
        <dbReference type="Proteomes" id="UP000193719"/>
    </source>
</evidence>
<keyword evidence="1" id="KW-0812">Transmembrane</keyword>
<evidence type="ECO:0000256" key="1">
    <source>
        <dbReference type="SAM" id="Phobius"/>
    </source>
</evidence>
<dbReference type="Proteomes" id="UP000193719">
    <property type="component" value="Unassembled WGS sequence"/>
</dbReference>
<reference evidence="2 3" key="2">
    <citation type="submission" date="2016-08" db="EMBL/GenBank/DDBJ databases">
        <title>Pervasive Adenine N6-methylation of Active Genes in Fungi.</title>
        <authorList>
            <consortium name="DOE Joint Genome Institute"/>
            <person name="Mondo S.J."/>
            <person name="Dannebaum R.O."/>
            <person name="Kuo R.C."/>
            <person name="Labutti K."/>
            <person name="Haridas S."/>
            <person name="Kuo A."/>
            <person name="Salamov A."/>
            <person name="Ahrendt S.R."/>
            <person name="Lipzen A."/>
            <person name="Sullivan W."/>
            <person name="Andreopoulos W.B."/>
            <person name="Clum A."/>
            <person name="Lindquist E."/>
            <person name="Daum C."/>
            <person name="Ramamoorthy G.K."/>
            <person name="Gryganskyi A."/>
            <person name="Culley D."/>
            <person name="Magnuson J.K."/>
            <person name="James T.Y."/>
            <person name="O'Malley M.A."/>
            <person name="Stajich J.E."/>
            <person name="Spatafora J.W."/>
            <person name="Visel A."/>
            <person name="Grigoriev I.V."/>
        </authorList>
    </citation>
    <scope>NUCLEOTIDE SEQUENCE [LARGE SCALE GENOMIC DNA]</scope>
    <source>
        <strain evidence="3">finn</strain>
    </source>
</reference>
<organism evidence="2 3">
    <name type="scientific">Piromyces finnis</name>
    <dbReference type="NCBI Taxonomy" id="1754191"/>
    <lineage>
        <taxon>Eukaryota</taxon>
        <taxon>Fungi</taxon>
        <taxon>Fungi incertae sedis</taxon>
        <taxon>Chytridiomycota</taxon>
        <taxon>Chytridiomycota incertae sedis</taxon>
        <taxon>Neocallimastigomycetes</taxon>
        <taxon>Neocallimastigales</taxon>
        <taxon>Neocallimastigaceae</taxon>
        <taxon>Piromyces</taxon>
    </lineage>
</organism>
<keyword evidence="1" id="KW-1133">Transmembrane helix</keyword>
<reference evidence="2 3" key="1">
    <citation type="submission" date="2016-08" db="EMBL/GenBank/DDBJ databases">
        <title>Genomes of anaerobic fungi encode conserved fungal cellulosomes for biomass hydrolysis.</title>
        <authorList>
            <consortium name="DOE Joint Genome Institute"/>
            <person name="Haitjema C.H."/>
            <person name="Gilmore S.P."/>
            <person name="Henske J.K."/>
            <person name="Solomon K.V."/>
            <person name="De Groot R."/>
            <person name="Kuo A."/>
            <person name="Mondo S.J."/>
            <person name="Salamov A.A."/>
            <person name="Labutti K."/>
            <person name="Zhao Z."/>
            <person name="Chiniquy J."/>
            <person name="Barry K."/>
            <person name="Brewer H.M."/>
            <person name="Purvine S.O."/>
            <person name="Wright A.T."/>
            <person name="Boxma B."/>
            <person name="Van Alen T."/>
            <person name="Hackstein J.H."/>
            <person name="Baker S.E."/>
            <person name="Grigoriev I.V."/>
            <person name="O'Malley M.A."/>
        </authorList>
    </citation>
    <scope>NUCLEOTIDE SEQUENCE [LARGE SCALE GENOMIC DNA]</scope>
    <source>
        <strain evidence="3">finn</strain>
    </source>
</reference>